<evidence type="ECO:0000256" key="5">
    <source>
        <dbReference type="ARBA" id="ARBA00022882"/>
    </source>
</evidence>
<evidence type="ECO:0000256" key="4">
    <source>
        <dbReference type="ARBA" id="ARBA00022692"/>
    </source>
</evidence>
<gene>
    <name evidence="12" type="ORF">FGIG_08304</name>
</gene>
<evidence type="ECO:0000256" key="2">
    <source>
        <dbReference type="ARBA" id="ARBA00022448"/>
    </source>
</evidence>
<dbReference type="PANTHER" id="PTHR46480">
    <property type="entry name" value="F20B24.22"/>
    <property type="match status" value="1"/>
</dbReference>
<dbReference type="AlphaFoldDB" id="A0A504YGD6"/>
<feature type="transmembrane region" description="Helical" evidence="11">
    <location>
        <begin position="147"/>
        <end position="172"/>
    </location>
</feature>
<keyword evidence="13" id="KW-1185">Reference proteome</keyword>
<proteinExistence type="predicted"/>
<dbReference type="STRING" id="46835.A0A504YGD6"/>
<accession>A0A504YGD6</accession>
<dbReference type="GO" id="GO:0005886">
    <property type="term" value="C:plasma membrane"/>
    <property type="evidence" value="ECO:0007669"/>
    <property type="project" value="UniProtKB-SubCell"/>
</dbReference>
<evidence type="ECO:0000256" key="3">
    <source>
        <dbReference type="ARBA" id="ARBA00022475"/>
    </source>
</evidence>
<name>A0A504YGD6_FASGI</name>
<dbReference type="GO" id="GO:0030171">
    <property type="term" value="F:voltage-gated proton channel activity"/>
    <property type="evidence" value="ECO:0007669"/>
    <property type="project" value="InterPro"/>
</dbReference>
<dbReference type="EMBL" id="SUNJ01009744">
    <property type="protein sequence ID" value="TPP60173.1"/>
    <property type="molecule type" value="Genomic_DNA"/>
</dbReference>
<keyword evidence="7" id="KW-0406">Ion transport</keyword>
<evidence type="ECO:0000313" key="12">
    <source>
        <dbReference type="EMBL" id="TPP60173.1"/>
    </source>
</evidence>
<organism evidence="12 13">
    <name type="scientific">Fasciola gigantica</name>
    <name type="common">Giant liver fluke</name>
    <dbReference type="NCBI Taxonomy" id="46835"/>
    <lineage>
        <taxon>Eukaryota</taxon>
        <taxon>Metazoa</taxon>
        <taxon>Spiralia</taxon>
        <taxon>Lophotrochozoa</taxon>
        <taxon>Platyhelminthes</taxon>
        <taxon>Trematoda</taxon>
        <taxon>Digenea</taxon>
        <taxon>Plagiorchiida</taxon>
        <taxon>Echinostomata</taxon>
        <taxon>Echinostomatoidea</taxon>
        <taxon>Fasciolidae</taxon>
        <taxon>Fasciola</taxon>
    </lineage>
</organism>
<protein>
    <submittedName>
        <fullName evidence="12">Uncharacterized protein</fullName>
    </submittedName>
</protein>
<keyword evidence="2" id="KW-0813">Transport</keyword>
<evidence type="ECO:0000256" key="8">
    <source>
        <dbReference type="ARBA" id="ARBA00023136"/>
    </source>
</evidence>
<evidence type="ECO:0000256" key="10">
    <source>
        <dbReference type="SAM" id="Coils"/>
    </source>
</evidence>
<feature type="coiled-coil region" evidence="10">
    <location>
        <begin position="275"/>
        <end position="302"/>
    </location>
</feature>
<keyword evidence="9" id="KW-0407">Ion channel</keyword>
<feature type="transmembrane region" description="Helical" evidence="11">
    <location>
        <begin position="105"/>
        <end position="127"/>
    </location>
</feature>
<dbReference type="InterPro" id="IPR031846">
    <property type="entry name" value="Hvcn1"/>
</dbReference>
<keyword evidence="3" id="KW-1003">Cell membrane</keyword>
<keyword evidence="4 11" id="KW-0812">Transmembrane</keyword>
<dbReference type="OrthoDB" id="427456at2759"/>
<keyword evidence="8 11" id="KW-0472">Membrane</keyword>
<sequence length="320" mass="36393">MLRIYPQQVRIFHGNHSCQPTQTEFTPGYGANFRCLEFILNRYVFSMAVTRVNLPKRNSRRVTVPTSGGYEGEYIPAKRSATDLSEETEKPGCRKKFAQMFHTKAFHITVLVISSLDGLLVLCILLMEIEVLKQQGGVAHSQLVTGQFYLECISVAIVSLFLIEIVFKFWAFGAKFYREHWLEIVDAVVCVISFAVDVYNIIRHTQHSKIDHRQKIQHPASAQSDVPVYDATTTMSTTQGIALFQDTIADAAGLLILFRLWRVLRIVNTIVVTMTATHEEMVDELKEHIRLAEERVRQLEHLLVIHGVPIPEGNPRDTSL</sequence>
<evidence type="ECO:0000256" key="6">
    <source>
        <dbReference type="ARBA" id="ARBA00022989"/>
    </source>
</evidence>
<dbReference type="Proteomes" id="UP000316759">
    <property type="component" value="Unassembled WGS sequence"/>
</dbReference>
<feature type="transmembrane region" description="Helical" evidence="11">
    <location>
        <begin position="184"/>
        <end position="202"/>
    </location>
</feature>
<dbReference type="GO" id="GO:0034702">
    <property type="term" value="C:monoatomic ion channel complex"/>
    <property type="evidence" value="ECO:0007669"/>
    <property type="project" value="UniProtKB-KW"/>
</dbReference>
<dbReference type="InterPro" id="IPR027359">
    <property type="entry name" value="Volt_channel_dom_sf"/>
</dbReference>
<evidence type="ECO:0000256" key="11">
    <source>
        <dbReference type="SAM" id="Phobius"/>
    </source>
</evidence>
<keyword evidence="5" id="KW-0851">Voltage-gated channel</keyword>
<comment type="subcellular location">
    <subcellularLocation>
        <location evidence="1">Cell membrane</location>
        <topology evidence="1">Multi-pass membrane protein</topology>
    </subcellularLocation>
</comment>
<keyword evidence="10" id="KW-0175">Coiled coil</keyword>
<keyword evidence="6 11" id="KW-1133">Transmembrane helix</keyword>
<evidence type="ECO:0000256" key="1">
    <source>
        <dbReference type="ARBA" id="ARBA00004651"/>
    </source>
</evidence>
<evidence type="ECO:0000256" key="7">
    <source>
        <dbReference type="ARBA" id="ARBA00023065"/>
    </source>
</evidence>
<comment type="caution">
    <text evidence="12">The sequence shown here is derived from an EMBL/GenBank/DDBJ whole genome shotgun (WGS) entry which is preliminary data.</text>
</comment>
<evidence type="ECO:0000256" key="9">
    <source>
        <dbReference type="ARBA" id="ARBA00023303"/>
    </source>
</evidence>
<evidence type="ECO:0000313" key="13">
    <source>
        <dbReference type="Proteomes" id="UP000316759"/>
    </source>
</evidence>
<dbReference type="Gene3D" id="1.20.120.350">
    <property type="entry name" value="Voltage-gated potassium channels. Chain C"/>
    <property type="match status" value="1"/>
</dbReference>
<dbReference type="PANTHER" id="PTHR46480:SF1">
    <property type="entry name" value="VOLTAGE-GATED HYDROGEN CHANNEL 1"/>
    <property type="match status" value="1"/>
</dbReference>
<reference evidence="12 13" key="1">
    <citation type="submission" date="2019-04" db="EMBL/GenBank/DDBJ databases">
        <title>Annotation for the trematode Fasciola gigantica.</title>
        <authorList>
            <person name="Choi Y.-J."/>
        </authorList>
    </citation>
    <scope>NUCLEOTIDE SEQUENCE [LARGE SCALE GENOMIC DNA]</scope>
    <source>
        <strain evidence="12">Uganda_cow_1</strain>
    </source>
</reference>